<comment type="cofactor">
    <cofactor evidence="1">
        <name>Mn(2+)</name>
        <dbReference type="ChEBI" id="CHEBI:29035"/>
    </cofactor>
</comment>
<dbReference type="PANTHER" id="PTHR43237">
    <property type="entry name" value="NADP-DEPENDENT MALIC ENZYME"/>
    <property type="match status" value="1"/>
</dbReference>
<dbReference type="Pfam" id="PF01515">
    <property type="entry name" value="PTA_PTB"/>
    <property type="match status" value="1"/>
</dbReference>
<dbReference type="GO" id="GO:0016616">
    <property type="term" value="F:oxidoreductase activity, acting on the CH-OH group of donors, NAD or NADP as acceptor"/>
    <property type="evidence" value="ECO:0007669"/>
    <property type="project" value="InterPro"/>
</dbReference>
<evidence type="ECO:0000256" key="3">
    <source>
        <dbReference type="ARBA" id="ARBA00007686"/>
    </source>
</evidence>
<name>A0A1I2X2L2_9RHOB</name>
<keyword evidence="5 9" id="KW-0479">Metal-binding</keyword>
<gene>
    <name evidence="13" type="ORF">SAMN04488021_10136</name>
</gene>
<dbReference type="FunFam" id="3.40.50.720:FF:000095">
    <property type="entry name" value="NADP-dependent malic enzyme"/>
    <property type="match status" value="1"/>
</dbReference>
<organism evidence="13 14">
    <name type="scientific">Paracoccus aminovorans</name>
    <dbReference type="NCBI Taxonomy" id="34004"/>
    <lineage>
        <taxon>Bacteria</taxon>
        <taxon>Pseudomonadati</taxon>
        <taxon>Pseudomonadota</taxon>
        <taxon>Alphaproteobacteria</taxon>
        <taxon>Rhodobacterales</taxon>
        <taxon>Paracoccaceae</taxon>
        <taxon>Paracoccus</taxon>
    </lineage>
</organism>
<feature type="binding site" evidence="10">
    <location>
        <position position="166"/>
    </location>
    <ligand>
        <name>a divalent metal cation</name>
        <dbReference type="ChEBI" id="CHEBI:60240"/>
    </ligand>
</feature>
<dbReference type="InterPro" id="IPR012302">
    <property type="entry name" value="Malic_NAD-bd"/>
</dbReference>
<dbReference type="InterPro" id="IPR045213">
    <property type="entry name" value="Malic_NAD-bd_bact_type"/>
</dbReference>
<protein>
    <submittedName>
        <fullName evidence="13">Malate dehydrogenase (Oxaloacetate-decarboxylating)(NADP+)</fullName>
    </submittedName>
</protein>
<evidence type="ECO:0000256" key="6">
    <source>
        <dbReference type="ARBA" id="ARBA00023002"/>
    </source>
</evidence>
<feature type="binding site" evidence="10">
    <location>
        <position position="291"/>
    </location>
    <ligand>
        <name>a divalent metal cation</name>
        <dbReference type="ChEBI" id="CHEBI:60240"/>
    </ligand>
</feature>
<dbReference type="SUPFAM" id="SSF51735">
    <property type="entry name" value="NAD(P)-binding Rossmann-fold domains"/>
    <property type="match status" value="1"/>
</dbReference>
<dbReference type="InterPro" id="IPR046346">
    <property type="entry name" value="Aminoacid_DH-like_N_sf"/>
</dbReference>
<dbReference type="InterPro" id="IPR012301">
    <property type="entry name" value="Malic_N_dom"/>
</dbReference>
<dbReference type="STRING" id="34004.SAMN04488021_10136"/>
<dbReference type="SUPFAM" id="SSF53659">
    <property type="entry name" value="Isocitrate/Isopropylmalate dehydrogenase-like"/>
    <property type="match status" value="1"/>
</dbReference>
<dbReference type="FunFam" id="3.40.50.10380:FF:000003">
    <property type="entry name" value="NADP-dependent malic enzyme"/>
    <property type="match status" value="1"/>
</dbReference>
<evidence type="ECO:0000256" key="2">
    <source>
        <dbReference type="ARBA" id="ARBA00001946"/>
    </source>
</evidence>
<evidence type="ECO:0000256" key="5">
    <source>
        <dbReference type="ARBA" id="ARBA00022723"/>
    </source>
</evidence>
<dbReference type="InterPro" id="IPR042113">
    <property type="entry name" value="P_AcTrfase_dom1"/>
</dbReference>
<evidence type="ECO:0000313" key="13">
    <source>
        <dbReference type="EMBL" id="SFH07682.1"/>
    </source>
</evidence>
<keyword evidence="10" id="KW-0521">NADP</keyword>
<dbReference type="EMBL" id="FOPU01000001">
    <property type="protein sequence ID" value="SFH07682.1"/>
    <property type="molecule type" value="Genomic_DNA"/>
</dbReference>
<dbReference type="SMART" id="SM00919">
    <property type="entry name" value="Malic_M"/>
    <property type="match status" value="1"/>
</dbReference>
<dbReference type="Gene3D" id="3.40.50.10950">
    <property type="match status" value="1"/>
</dbReference>
<dbReference type="Pfam" id="PF00390">
    <property type="entry name" value="malic"/>
    <property type="match status" value="1"/>
</dbReference>
<feature type="active site" description="Proton acceptor" evidence="8">
    <location>
        <position position="98"/>
    </location>
</feature>
<evidence type="ECO:0000259" key="12">
    <source>
        <dbReference type="SMART" id="SM01274"/>
    </source>
</evidence>
<dbReference type="OrthoDB" id="9805787at2"/>
<dbReference type="GO" id="GO:0051287">
    <property type="term" value="F:NAD binding"/>
    <property type="evidence" value="ECO:0007669"/>
    <property type="project" value="InterPro"/>
</dbReference>
<evidence type="ECO:0000256" key="7">
    <source>
        <dbReference type="ARBA" id="ARBA00023268"/>
    </source>
</evidence>
<dbReference type="InterPro" id="IPR036291">
    <property type="entry name" value="NAD(P)-bd_dom_sf"/>
</dbReference>
<dbReference type="RefSeq" id="WP_074965697.1">
    <property type="nucleotide sequence ID" value="NZ_CBCRYP010000005.1"/>
</dbReference>
<sequence length="759" mass="82040">MEERRQDNARQAALEYHEFPRPGKLEVRATKPLANGRDLSRAYSPGVAEACLEIKADPATAARYTARGNLVAVVSNGTAVLGLGNIGAIASKPVMEGKAVLFKKFANIDCFDIEVNEADPERLAEIVCALEPTFGAINLEDIKAPDCFVVEKICRERMNIPVFHDDQHGTAIVVGAAATNALHIAGKKFEDIKVVSTGGGAAGIACLNMLLKLGVRRENVWLCDIDGLVYQGRETQMTPQKAEYAQKSDLRTLDQAIEGADLFLGLSGPGVLKPEMVAKMAARPIVFALANPTPEILPEDVRAVAPQAIIATGRSDYPNQVNNVLCFPFIFRGALDVGATTINDEMQLACIEGIAALARATTSAEAAMAYRGETLSFGAEYLIPKPFDPRLIGVVSTAVAKAAMETGVATRPLDDIAAYKRKLDGSVFRSAMIMRPIFEAAATANRRIVFAEGEDERVLRAANAMLEETTDAPILIGRPEVIEMRAERAGLPIRPGRDFEIVNPENDPRYRDYWETYHQLMARQGVTPDIARAIMRTNTTAIGAVMVHRDEADSLICGTFGQYSWHLNYITQILARDGLRPHGALSLLILEDGPLFIADTQVHANPTPEQVAETVIGAARHVRRFGVTPKVALCSQSQFGNLDSTSGQKMREAMAILDARGVDFTFDGEMQVDSALDPAIRERLLPDSRIDGAANVLIFSSTDSASGVRNALKMKANGLEVGPILMGMGNRAHIVTPSITTRGLLNMSAIAGTPVGHYR</sequence>
<accession>A0A1I2X2L2</accession>
<dbReference type="AlphaFoldDB" id="A0A1I2X2L2"/>
<feature type="domain" description="Malic enzyme N-terminal" evidence="12">
    <location>
        <begin position="22"/>
        <end position="155"/>
    </location>
</feature>
<comment type="similarity">
    <text evidence="3">In the N-terminal section; belongs to the malic enzymes family.</text>
</comment>
<dbReference type="Gene3D" id="3.40.50.10380">
    <property type="entry name" value="Malic enzyme, N-terminal domain"/>
    <property type="match status" value="1"/>
</dbReference>
<keyword evidence="14" id="KW-1185">Reference proteome</keyword>
<feature type="binding site" evidence="9">
    <location>
        <position position="140"/>
    </location>
    <ligand>
        <name>a divalent metal cation</name>
        <dbReference type="ChEBI" id="CHEBI:60240"/>
    </ligand>
</feature>
<feature type="binding site" evidence="9">
    <location>
        <position position="141"/>
    </location>
    <ligand>
        <name>a divalent metal cation</name>
        <dbReference type="ChEBI" id="CHEBI:60240"/>
    </ligand>
</feature>
<dbReference type="InterPro" id="IPR002505">
    <property type="entry name" value="PTA_PTB"/>
</dbReference>
<dbReference type="Gene3D" id="3.40.50.10750">
    <property type="entry name" value="Isocitrate/Isopropylmalate dehydrogenase-like"/>
    <property type="match status" value="1"/>
</dbReference>
<dbReference type="InterPro" id="IPR051674">
    <property type="entry name" value="Malate_Decarboxylase"/>
</dbReference>
<dbReference type="Pfam" id="PF03949">
    <property type="entry name" value="Malic_M"/>
    <property type="match status" value="1"/>
</dbReference>
<dbReference type="GO" id="GO:0006108">
    <property type="term" value="P:malate metabolic process"/>
    <property type="evidence" value="ECO:0007669"/>
    <property type="project" value="InterPro"/>
</dbReference>
<comment type="similarity">
    <text evidence="4">In the C-terminal section; belongs to the phosphate acetyltransferase and butyryltransferase family.</text>
</comment>
<keyword evidence="7" id="KW-0511">Multifunctional enzyme</keyword>
<dbReference type="InterPro" id="IPR042112">
    <property type="entry name" value="P_AcTrfase_dom2"/>
</dbReference>
<dbReference type="GO" id="GO:0046872">
    <property type="term" value="F:metal ion binding"/>
    <property type="evidence" value="ECO:0007669"/>
    <property type="project" value="UniProtKB-KW"/>
</dbReference>
<keyword evidence="6" id="KW-0560">Oxidoreductase</keyword>
<dbReference type="InterPro" id="IPR012188">
    <property type="entry name" value="ME_PTA"/>
</dbReference>
<evidence type="ECO:0000256" key="10">
    <source>
        <dbReference type="PIRSR" id="PIRSR036684-3"/>
    </source>
</evidence>
<dbReference type="Proteomes" id="UP000183635">
    <property type="component" value="Unassembled WGS sequence"/>
</dbReference>
<evidence type="ECO:0000259" key="11">
    <source>
        <dbReference type="SMART" id="SM00919"/>
    </source>
</evidence>
<evidence type="ECO:0000313" key="14">
    <source>
        <dbReference type="Proteomes" id="UP000183635"/>
    </source>
</evidence>
<feature type="domain" description="Malic enzyme NAD-binding" evidence="11">
    <location>
        <begin position="167"/>
        <end position="404"/>
    </location>
</feature>
<dbReference type="Gene3D" id="3.40.50.720">
    <property type="entry name" value="NAD(P)-binding Rossmann-like Domain"/>
    <property type="match status" value="1"/>
</dbReference>
<evidence type="ECO:0000256" key="4">
    <source>
        <dbReference type="ARBA" id="ARBA00008756"/>
    </source>
</evidence>
<dbReference type="SMART" id="SM01274">
    <property type="entry name" value="malic"/>
    <property type="match status" value="1"/>
</dbReference>
<evidence type="ECO:0000256" key="1">
    <source>
        <dbReference type="ARBA" id="ARBA00001936"/>
    </source>
</evidence>
<dbReference type="GO" id="GO:0016746">
    <property type="term" value="F:acyltransferase activity"/>
    <property type="evidence" value="ECO:0007669"/>
    <property type="project" value="InterPro"/>
</dbReference>
<reference evidence="13 14" key="1">
    <citation type="submission" date="2016-10" db="EMBL/GenBank/DDBJ databases">
        <authorList>
            <person name="de Groot N.N."/>
        </authorList>
    </citation>
    <scope>NUCLEOTIDE SEQUENCE [LARGE SCALE GENOMIC DNA]</scope>
    <source>
        <strain evidence="13 14">DSM 8537</strain>
    </source>
</reference>
<dbReference type="SUPFAM" id="SSF53223">
    <property type="entry name" value="Aminoacid dehydrogenase-like, N-terminal domain"/>
    <property type="match status" value="1"/>
</dbReference>
<dbReference type="InterPro" id="IPR037062">
    <property type="entry name" value="Malic_N_dom_sf"/>
</dbReference>
<proteinExistence type="inferred from homology"/>
<evidence type="ECO:0000256" key="8">
    <source>
        <dbReference type="PIRSR" id="PIRSR036684-1"/>
    </source>
</evidence>
<dbReference type="CDD" id="cd05311">
    <property type="entry name" value="NAD_bind_2_malic_enz"/>
    <property type="match status" value="1"/>
</dbReference>
<evidence type="ECO:0000256" key="9">
    <source>
        <dbReference type="PIRSR" id="PIRSR036684-2"/>
    </source>
</evidence>
<comment type="cofactor">
    <cofactor evidence="2">
        <name>Mg(2+)</name>
        <dbReference type="ChEBI" id="CHEBI:18420"/>
    </cofactor>
</comment>
<dbReference type="GO" id="GO:0004470">
    <property type="term" value="F:malic enzyme activity"/>
    <property type="evidence" value="ECO:0007669"/>
    <property type="project" value="InterPro"/>
</dbReference>
<dbReference type="PANTHER" id="PTHR43237:SF4">
    <property type="entry name" value="NADP-DEPENDENT MALIC ENZYME"/>
    <property type="match status" value="1"/>
</dbReference>
<feature type="binding site" evidence="10">
    <location>
        <begin position="80"/>
        <end position="87"/>
    </location>
    <ligand>
        <name>NADP(+)</name>
        <dbReference type="ChEBI" id="CHEBI:58349"/>
    </ligand>
</feature>
<dbReference type="PIRSF" id="PIRSF036684">
    <property type="entry name" value="ME_PTA"/>
    <property type="match status" value="1"/>
</dbReference>